<evidence type="ECO:0000256" key="1">
    <source>
        <dbReference type="ARBA" id="ARBA00007247"/>
    </source>
</evidence>
<dbReference type="GeneID" id="28995868"/>
<evidence type="ECO:0000313" key="8">
    <source>
        <dbReference type="Proteomes" id="UP000077315"/>
    </source>
</evidence>
<evidence type="ECO:0000256" key="4">
    <source>
        <dbReference type="ARBA" id="ARBA00023163"/>
    </source>
</evidence>
<dbReference type="SUPFAM" id="SSF54616">
    <property type="entry name" value="DNA-binding domain of Mlu1-box binding protein MBP1"/>
    <property type="match status" value="1"/>
</dbReference>
<dbReference type="RefSeq" id="XP_018295297.1">
    <property type="nucleotide sequence ID" value="XM_018434962.1"/>
</dbReference>
<proteinExistence type="inferred from homology"/>
<dbReference type="STRING" id="763407.A0A162PYU6"/>
<evidence type="ECO:0000259" key="6">
    <source>
        <dbReference type="PROSITE" id="PS51299"/>
    </source>
</evidence>
<keyword evidence="8" id="KW-1185">Reference proteome</keyword>
<evidence type="ECO:0000256" key="3">
    <source>
        <dbReference type="ARBA" id="ARBA00023125"/>
    </source>
</evidence>
<protein>
    <submittedName>
        <fullName evidence="7">Apses-type HTH transcription regulator</fullName>
    </submittedName>
</protein>
<evidence type="ECO:0000256" key="2">
    <source>
        <dbReference type="ARBA" id="ARBA00023015"/>
    </source>
</evidence>
<dbReference type="PROSITE" id="PS51299">
    <property type="entry name" value="HTH_APSES"/>
    <property type="match status" value="1"/>
</dbReference>
<dbReference type="GO" id="GO:0045944">
    <property type="term" value="P:positive regulation of transcription by RNA polymerase II"/>
    <property type="evidence" value="ECO:0007669"/>
    <property type="project" value="TreeGrafter"/>
</dbReference>
<dbReference type="AlphaFoldDB" id="A0A162PYU6"/>
<dbReference type="Gene3D" id="3.10.260.10">
    <property type="entry name" value="Transcription regulator HTH, APSES-type DNA-binding domain"/>
    <property type="match status" value="1"/>
</dbReference>
<organism evidence="7 8">
    <name type="scientific">Phycomyces blakesleeanus (strain ATCC 8743b / DSM 1359 / FGSC 10004 / NBRC 33097 / NRRL 1555)</name>
    <dbReference type="NCBI Taxonomy" id="763407"/>
    <lineage>
        <taxon>Eukaryota</taxon>
        <taxon>Fungi</taxon>
        <taxon>Fungi incertae sedis</taxon>
        <taxon>Mucoromycota</taxon>
        <taxon>Mucoromycotina</taxon>
        <taxon>Mucoromycetes</taxon>
        <taxon>Mucorales</taxon>
        <taxon>Phycomycetaceae</taxon>
        <taxon>Phycomyces</taxon>
    </lineage>
</organism>
<comment type="similarity">
    <text evidence="1">Belongs to the EFG1/PHD1/stuA family.</text>
</comment>
<sequence>MAQYSAKQPQQADFTANAHNAENPSFKNTPVSPAESNISGSTEMRTTEWRQNQDSISKNKSNAESVDLSISHGSAFVPVSQHGIQWADTNMTSPMPNNQTDLQITKDSSYSHQNSNYHTTKTIKSIQTGLTDQSHRSVVPRVRLTTTMWEDEDTICYQVDLKNVCVSRRKDNNMINGTKLLNVTGMSRGKRDGILKNEKDRVVIKVGAMHLKGVWITFSRAYLLATRYKIHDSLYPLFVEDPSIFLYVSPFQHSAGKLDSSGQSYRRLSSFGNTSGVVKGSGISSADTHGPTTTSTTTAVTTIAAQQPDHTAQHDKTHHNNNVTLEHSSRHTQQFYETVNGISDTCHPLESSSTQHVFSRNSLSHGSNTPTVLGQQSQYKDMYSKGCFINNPLQEYNHKYTVHEKSNEVTTRYPSYNVNMNPQPSGLAVIQGAEPYMGPMFSPLPMEADTRYNGSSSSHSTYRETLSIDTYSRGVHSRFHPYTSPGKHSSDTRSLSIVSSNTDDGYILSKPNKKTLH</sequence>
<dbReference type="GO" id="GO:0043565">
    <property type="term" value="F:sequence-specific DNA binding"/>
    <property type="evidence" value="ECO:0007669"/>
    <property type="project" value="TreeGrafter"/>
</dbReference>
<dbReference type="PANTHER" id="PTHR47792">
    <property type="entry name" value="PROTEIN SOK2-RELATED"/>
    <property type="match status" value="1"/>
</dbReference>
<dbReference type="InterPro" id="IPR018004">
    <property type="entry name" value="KilA/APSES_HTH"/>
</dbReference>
<keyword evidence="2" id="KW-0805">Transcription regulation</keyword>
<keyword evidence="3" id="KW-0238">DNA-binding</keyword>
<accession>A0A162PYU6</accession>
<dbReference type="EMBL" id="KV440974">
    <property type="protein sequence ID" value="OAD77257.1"/>
    <property type="molecule type" value="Genomic_DNA"/>
</dbReference>
<dbReference type="InParanoid" id="A0A162PYU6"/>
<keyword evidence="4" id="KW-0804">Transcription</keyword>
<dbReference type="VEuPathDB" id="FungiDB:PHYBLDRAFT_164169"/>
<dbReference type="SMART" id="SM01252">
    <property type="entry name" value="KilA-N"/>
    <property type="match status" value="1"/>
</dbReference>
<dbReference type="InterPro" id="IPR003163">
    <property type="entry name" value="Tscrpt_reg_HTH_APSES-type"/>
</dbReference>
<feature type="domain" description="HTH APSES-type" evidence="6">
    <location>
        <begin position="143"/>
        <end position="249"/>
    </location>
</feature>
<name>A0A162PYU6_PHYB8</name>
<dbReference type="InterPro" id="IPR029790">
    <property type="entry name" value="EFG1/Phd1/StuA"/>
</dbReference>
<dbReference type="GO" id="GO:0005634">
    <property type="term" value="C:nucleus"/>
    <property type="evidence" value="ECO:0007669"/>
    <property type="project" value="TreeGrafter"/>
</dbReference>
<feature type="region of interest" description="Disordered" evidence="5">
    <location>
        <begin position="478"/>
        <end position="517"/>
    </location>
</feature>
<dbReference type="Proteomes" id="UP000077315">
    <property type="component" value="Unassembled WGS sequence"/>
</dbReference>
<dbReference type="InterPro" id="IPR036887">
    <property type="entry name" value="HTH_APSES_sf"/>
</dbReference>
<dbReference type="OrthoDB" id="5407653at2759"/>
<evidence type="ECO:0000256" key="5">
    <source>
        <dbReference type="SAM" id="MobiDB-lite"/>
    </source>
</evidence>
<dbReference type="Pfam" id="PF04383">
    <property type="entry name" value="KilA-N"/>
    <property type="match status" value="1"/>
</dbReference>
<gene>
    <name evidence="7" type="ORF">PHYBLDRAFT_164169</name>
</gene>
<dbReference type="GO" id="GO:0003700">
    <property type="term" value="F:DNA-binding transcription factor activity"/>
    <property type="evidence" value="ECO:0007669"/>
    <property type="project" value="TreeGrafter"/>
</dbReference>
<dbReference type="PANTHER" id="PTHR47792:SF1">
    <property type="entry name" value="PROTEIN SOK2-RELATED"/>
    <property type="match status" value="1"/>
</dbReference>
<feature type="compositionally biased region" description="Polar residues" evidence="5">
    <location>
        <begin position="492"/>
        <end position="503"/>
    </location>
</feature>
<feature type="region of interest" description="Disordered" evidence="5">
    <location>
        <begin position="1"/>
        <end position="63"/>
    </location>
</feature>
<evidence type="ECO:0000313" key="7">
    <source>
        <dbReference type="EMBL" id="OAD77257.1"/>
    </source>
</evidence>
<reference evidence="8" key="1">
    <citation type="submission" date="2015-06" db="EMBL/GenBank/DDBJ databases">
        <title>Expansion of signal transduction pathways in fungi by whole-genome duplication.</title>
        <authorList>
            <consortium name="DOE Joint Genome Institute"/>
            <person name="Corrochano L.M."/>
            <person name="Kuo A."/>
            <person name="Marcet-Houben M."/>
            <person name="Polaino S."/>
            <person name="Salamov A."/>
            <person name="Villalobos J.M."/>
            <person name="Alvarez M.I."/>
            <person name="Avalos J."/>
            <person name="Benito E.P."/>
            <person name="Benoit I."/>
            <person name="Burger G."/>
            <person name="Camino L.P."/>
            <person name="Canovas D."/>
            <person name="Cerda-Olmedo E."/>
            <person name="Cheng J.-F."/>
            <person name="Dominguez A."/>
            <person name="Elias M."/>
            <person name="Eslava A.P."/>
            <person name="Glaser F."/>
            <person name="Grimwood J."/>
            <person name="Gutierrez G."/>
            <person name="Heitman J."/>
            <person name="Henrissat B."/>
            <person name="Iturriaga E.A."/>
            <person name="Lang B.F."/>
            <person name="Lavin J.L."/>
            <person name="Lee S."/>
            <person name="Li W."/>
            <person name="Lindquist E."/>
            <person name="Lopez-Garcia S."/>
            <person name="Luque E.M."/>
            <person name="Marcos A.T."/>
            <person name="Martin J."/>
            <person name="McCluskey K."/>
            <person name="Medina H.R."/>
            <person name="Miralles-Duran A."/>
            <person name="Miyazaki A."/>
            <person name="Munoz-Torres E."/>
            <person name="Oguiza J.A."/>
            <person name="Ohm R."/>
            <person name="Olmedo M."/>
            <person name="Orejas M."/>
            <person name="Ortiz-Castellanos L."/>
            <person name="Pisabarro A.G."/>
            <person name="Rodriguez-Romero J."/>
            <person name="Ruiz-Herrera J."/>
            <person name="Ruiz-Vazquez R."/>
            <person name="Sanz C."/>
            <person name="Schackwitz W."/>
            <person name="Schmutz J."/>
            <person name="Shahriari M."/>
            <person name="Shelest E."/>
            <person name="Silva-Franco F."/>
            <person name="Soanes D."/>
            <person name="Syed K."/>
            <person name="Tagua V.G."/>
            <person name="Talbot N.J."/>
            <person name="Thon M."/>
            <person name="De vries R.P."/>
            <person name="Wiebenga A."/>
            <person name="Yadav J.S."/>
            <person name="Braun E.L."/>
            <person name="Baker S."/>
            <person name="Garre V."/>
            <person name="Horwitz B."/>
            <person name="Torres-Martinez S."/>
            <person name="Idnurm A."/>
            <person name="Herrera-Estrella A."/>
            <person name="Gabaldon T."/>
            <person name="Grigoriev I.V."/>
        </authorList>
    </citation>
    <scope>NUCLEOTIDE SEQUENCE [LARGE SCALE GENOMIC DNA]</scope>
    <source>
        <strain evidence="8">NRRL 1555(-)</strain>
    </source>
</reference>